<sequence length="398" mass="43937">MKRTPVIVVAGQEMTDDVCETLAQTPGTIVVRHRFDGQVVVRSVRIGDDLRPHTSEWPLELANCCVDCTIREDLLILLRRLHRRDDVRRIVIHLAPWLEPEPVCWAINNVIVRVGPGYTDGPAARDVRIEAVVSTMHTAAWLTQALDDEVLDDDRTVAQVVVGQAEFADVLVLSATHDRTSAVLRRLAPRSQHVVGPALLEPALASLQWTARRGREHNPHEALLAGQPPLGADGDVELVEFSADRPFHPMRLHIAIDDLLDGVVRVRGRAWLATQPDAVVWIESAGGGLKVGHAGEWLASSAEHSDGYADPERVALAGLRWDERFGDRHISLTALVCGADPGVITNALTGALLTDDEMARERDWATYDDPFGDWHEDPCDDFDAADDVTQRHQDDEGH</sequence>
<proteinExistence type="predicted"/>
<keyword evidence="2" id="KW-1185">Reference proteome</keyword>
<comment type="caution">
    <text evidence="1">The sequence shown here is derived from an EMBL/GenBank/DDBJ whole genome shotgun (WGS) entry which is preliminary data.</text>
</comment>
<name>A0ACC6MAL5_MYCPF</name>
<evidence type="ECO:0000313" key="1">
    <source>
        <dbReference type="EMBL" id="MDZ5083887.1"/>
    </source>
</evidence>
<dbReference type="Proteomes" id="UP001289645">
    <property type="component" value="Unassembled WGS sequence"/>
</dbReference>
<protein>
    <submittedName>
        <fullName evidence="1">GTP-binding protein</fullName>
    </submittedName>
</protein>
<accession>A0ACC6MAL5</accession>
<reference evidence="1 2" key="1">
    <citation type="journal article" date="2021" name="Chemosphere">
        <title>Bioballs carrying a syntrophic Rhodococcus and Mycolicibacterium consortium for simultaneous sorption and biodegradation of fuel oil in contaminated freshwater.</title>
        <authorList>
            <person name="Naloka K."/>
            <person name="Polrit D."/>
            <person name="Muangchinda C."/>
            <person name="Thoetkiattikul H."/>
            <person name="Pinyakong O."/>
        </authorList>
    </citation>
    <scope>NUCLEOTIDE SEQUENCE [LARGE SCALE GENOMIC DNA]</scope>
    <source>
        <strain evidence="1 2">J101</strain>
    </source>
</reference>
<dbReference type="EMBL" id="JAOXLN010000001">
    <property type="protein sequence ID" value="MDZ5083887.1"/>
    <property type="molecule type" value="Genomic_DNA"/>
</dbReference>
<evidence type="ECO:0000313" key="2">
    <source>
        <dbReference type="Proteomes" id="UP001289645"/>
    </source>
</evidence>
<gene>
    <name evidence="1" type="ORF">OHX15_00650</name>
</gene>
<organism evidence="1 2">
    <name type="scientific">Mycolicibacterium parafortuitum</name>
    <name type="common">Mycobacterium parafortuitum</name>
    <dbReference type="NCBI Taxonomy" id="39692"/>
    <lineage>
        <taxon>Bacteria</taxon>
        <taxon>Bacillati</taxon>
        <taxon>Actinomycetota</taxon>
        <taxon>Actinomycetes</taxon>
        <taxon>Mycobacteriales</taxon>
        <taxon>Mycobacteriaceae</taxon>
        <taxon>Mycolicibacterium</taxon>
    </lineage>
</organism>